<sequence length="133" mass="15526">MEHHATYQVNMEARDHECDIQGVVNNAHYQHYFEHARHSFLKANGIDFAALAKEGINLMVQKIEIEYFAPIQAHDRFAITVQVEPLSKIRYEFHQEILQASTGKRLSRAKTTVITTDHRYRPIKRTPLSVFSY</sequence>
<dbReference type="PANTHER" id="PTHR31793:SF27">
    <property type="entry name" value="NOVEL THIOESTERASE SUPERFAMILY DOMAIN AND SAPOSIN A-TYPE DOMAIN CONTAINING PROTEIN (0610012H03RIK)"/>
    <property type="match status" value="1"/>
</dbReference>
<dbReference type="NCBIfam" id="TIGR00051">
    <property type="entry name" value="YbgC/FadM family acyl-CoA thioesterase"/>
    <property type="match status" value="1"/>
</dbReference>
<name>A0A7D4P0H1_9GAMM</name>
<dbReference type="Proteomes" id="UP000504724">
    <property type="component" value="Chromosome"/>
</dbReference>
<comment type="similarity">
    <text evidence="1">Belongs to the 4-hydroxybenzoyl-CoA thioesterase family.</text>
</comment>
<dbReference type="EMBL" id="CP054020">
    <property type="protein sequence ID" value="QKI90178.1"/>
    <property type="molecule type" value="Genomic_DNA"/>
</dbReference>
<dbReference type="InterPro" id="IPR050563">
    <property type="entry name" value="4-hydroxybenzoyl-CoA_TE"/>
</dbReference>
<dbReference type="PIRSF" id="PIRSF003230">
    <property type="entry name" value="YbgC"/>
    <property type="match status" value="1"/>
</dbReference>
<dbReference type="Pfam" id="PF13279">
    <property type="entry name" value="4HBT_2"/>
    <property type="match status" value="1"/>
</dbReference>
<keyword evidence="4" id="KW-1185">Reference proteome</keyword>
<protein>
    <submittedName>
        <fullName evidence="3">Acyl-CoA thioesterase</fullName>
    </submittedName>
</protein>
<evidence type="ECO:0000313" key="4">
    <source>
        <dbReference type="Proteomes" id="UP000504724"/>
    </source>
</evidence>
<reference evidence="3 4" key="1">
    <citation type="submission" date="2020-05" db="EMBL/GenBank/DDBJ databases">
        <title>Thiomicrorhabdus sediminis sp.nov. and Thiomicrorhabdus xiamenensis sp.nov., novel sulfur-oxidizing bacteria isolated from coastal sediment.</title>
        <authorList>
            <person name="Liu X."/>
        </authorList>
    </citation>
    <scope>NUCLEOTIDE SEQUENCE [LARGE SCALE GENOMIC DNA]</scope>
    <source>
        <strain evidence="3 4">G2</strain>
    </source>
</reference>
<keyword evidence="2" id="KW-0378">Hydrolase</keyword>
<proteinExistence type="inferred from homology"/>
<organism evidence="3 4">
    <name type="scientific">Thiomicrorhabdus xiamenensis</name>
    <dbReference type="NCBI Taxonomy" id="2739063"/>
    <lineage>
        <taxon>Bacteria</taxon>
        <taxon>Pseudomonadati</taxon>
        <taxon>Pseudomonadota</taxon>
        <taxon>Gammaproteobacteria</taxon>
        <taxon>Thiotrichales</taxon>
        <taxon>Piscirickettsiaceae</taxon>
        <taxon>Thiomicrorhabdus</taxon>
    </lineage>
</organism>
<evidence type="ECO:0000256" key="1">
    <source>
        <dbReference type="ARBA" id="ARBA00005953"/>
    </source>
</evidence>
<dbReference type="RefSeq" id="WP_173286735.1">
    <property type="nucleotide sequence ID" value="NZ_CP054020.1"/>
</dbReference>
<dbReference type="SUPFAM" id="SSF54637">
    <property type="entry name" value="Thioesterase/thiol ester dehydrase-isomerase"/>
    <property type="match status" value="1"/>
</dbReference>
<dbReference type="KEGG" id="txa:HQN79_11620"/>
<dbReference type="InterPro" id="IPR006684">
    <property type="entry name" value="YbgC/YbaW"/>
</dbReference>
<accession>A0A7D4P0H1</accession>
<evidence type="ECO:0000313" key="3">
    <source>
        <dbReference type="EMBL" id="QKI90178.1"/>
    </source>
</evidence>
<dbReference type="PANTHER" id="PTHR31793">
    <property type="entry name" value="4-HYDROXYBENZOYL-COA THIOESTERASE FAMILY MEMBER"/>
    <property type="match status" value="1"/>
</dbReference>
<dbReference type="AlphaFoldDB" id="A0A7D4P0H1"/>
<dbReference type="GO" id="GO:0047617">
    <property type="term" value="F:fatty acyl-CoA hydrolase activity"/>
    <property type="evidence" value="ECO:0007669"/>
    <property type="project" value="TreeGrafter"/>
</dbReference>
<dbReference type="Gene3D" id="3.10.129.10">
    <property type="entry name" value="Hotdog Thioesterase"/>
    <property type="match status" value="1"/>
</dbReference>
<dbReference type="CDD" id="cd00586">
    <property type="entry name" value="4HBT"/>
    <property type="match status" value="1"/>
</dbReference>
<evidence type="ECO:0000256" key="2">
    <source>
        <dbReference type="ARBA" id="ARBA00022801"/>
    </source>
</evidence>
<dbReference type="InterPro" id="IPR029069">
    <property type="entry name" value="HotDog_dom_sf"/>
</dbReference>
<gene>
    <name evidence="3" type="ORF">HQN79_11620</name>
</gene>